<evidence type="ECO:0000256" key="3">
    <source>
        <dbReference type="ARBA" id="ARBA00022737"/>
    </source>
</evidence>
<proteinExistence type="inferred from homology"/>
<dbReference type="Pfam" id="PF00337">
    <property type="entry name" value="Gal-bind_lectin"/>
    <property type="match status" value="1"/>
</dbReference>
<feature type="region of interest" description="Disordered" evidence="4">
    <location>
        <begin position="91"/>
        <end position="157"/>
    </location>
</feature>
<dbReference type="PANTHER" id="PTHR23250:SF1">
    <property type="entry name" value="TECTONIN BETA-PROPELLER REPEAT-CONTAINING PROTEIN 1"/>
    <property type="match status" value="1"/>
</dbReference>
<dbReference type="InterPro" id="IPR001079">
    <property type="entry name" value="Galectin_CRD"/>
</dbReference>
<keyword evidence="3" id="KW-0677">Repeat</keyword>
<keyword evidence="7" id="KW-1185">Reference proteome</keyword>
<feature type="domain" description="Galectin" evidence="5">
    <location>
        <begin position="429"/>
        <end position="558"/>
    </location>
</feature>
<evidence type="ECO:0000256" key="1">
    <source>
        <dbReference type="ARBA" id="ARBA00005966"/>
    </source>
</evidence>
<sequence>MQVSVGTNAVWAVSNDNRVWFRKGVRSARGGHMSDELARGAGWVEMVGNMSYVSITDNDQVWAIGNDDRQIYCRVGIIPTELTGKKWKPLSAPVQVASSNTESDDGANHSSVESNENRVSSTPSAPALNASDDENGTNKSTIIDSGNEVDQSRRSIPAWGPINSAGSLLAKEVNPEVDDRGLESVPLHEKQDDSNSEDVNNSCWICISAGGLNVDPASLPDWFLEGDSSKVISAPWRTKILNDLKIAHSKSTENFEHYELAVETKSWISNGKCKVCLQGWQNFEDCTIELEWIGCKTGVLDFGTFSILSLDRSSTRAQLSLNEITCVMNISGPGNPCLALHTIYSTRLKISPLQLQFTSDTQFAEWLANFSSVCAQLHNAQGSPSCSSVWATTALGDVYVFDPITLESKQLKDSLFYKEFDVKGKSVPLALPLLNSFPPGSKLIVEGMPLEDDPNRFAIDLECGGSRNIALHLNPRLRERVFVRNSKKNGDWGEEDRDGPQLFAPGAEFKLQIECQEEGFKILLCEMPITYFEHRMNPEGITELRISGDVVVSEVTYATPSAILEQEELYWRQIGGHLDVVETCASGVTWGLGLNKVPWVYTGGWGGAFLGGLELTNTNIHSMEDTYHYYVYENQRWNPFGGYTTHGLPTDRPMWSDETGCEKKSFETTKLPNRHWQWVTDWCIDYDTPGGTDKDGWQYAIDFPATYHPQNCLTDTVRRRRWYRTCKLQSTGPWLEVGNTKLQDVSLFYNEGTQCTYVWGVAVYGDTLFRHNVSPKNPMGSSWEHIPNDQALTNISCGSNNQVWAIGRSGCAFWRIGINSSNPIGDMWEAVEAPNGCQLTKVTVGKCGIWVLNSSGSIYVRKEVTPVFPEGTHWQQVENTSDGNFIDISADRSEVWAVTESKSVYLRSGITSDNPAGSLWIPDYVLTGSTFLLEV</sequence>
<dbReference type="PROSITE" id="PS51304">
    <property type="entry name" value="GALECTIN"/>
    <property type="match status" value="1"/>
</dbReference>
<dbReference type="EMBL" id="OU963866">
    <property type="protein sequence ID" value="CAH0390168.1"/>
    <property type="molecule type" value="Genomic_DNA"/>
</dbReference>
<dbReference type="InterPro" id="IPR010482">
    <property type="entry name" value="TECPR1-like_DysF"/>
</dbReference>
<keyword evidence="2" id="KW-0430">Lectin</keyword>
<dbReference type="SMART" id="SM00276">
    <property type="entry name" value="GLECT"/>
    <property type="match status" value="1"/>
</dbReference>
<dbReference type="AlphaFoldDB" id="A0A9P0AEQ0"/>
<dbReference type="InterPro" id="IPR006624">
    <property type="entry name" value="Beta-propeller_rpt_TECPR"/>
</dbReference>
<dbReference type="InterPro" id="IPR013320">
    <property type="entry name" value="ConA-like_dom_sf"/>
</dbReference>
<dbReference type="Proteomes" id="UP001152759">
    <property type="component" value="Chromosome 5"/>
</dbReference>
<dbReference type="SMART" id="SM00694">
    <property type="entry name" value="DysFC"/>
    <property type="match status" value="1"/>
</dbReference>
<dbReference type="Gene3D" id="2.60.120.200">
    <property type="match status" value="1"/>
</dbReference>
<dbReference type="GO" id="GO:0030246">
    <property type="term" value="F:carbohydrate binding"/>
    <property type="evidence" value="ECO:0007669"/>
    <property type="project" value="UniProtKB-KW"/>
</dbReference>
<dbReference type="CDD" id="cd00070">
    <property type="entry name" value="GLECT"/>
    <property type="match status" value="1"/>
</dbReference>
<evidence type="ECO:0000256" key="2">
    <source>
        <dbReference type="ARBA" id="ARBA00022734"/>
    </source>
</evidence>
<protein>
    <recommendedName>
        <fullName evidence="5">Galectin domain-containing protein</fullName>
    </recommendedName>
</protein>
<gene>
    <name evidence="6" type="ORF">BEMITA_LOCUS8912</name>
</gene>
<dbReference type="GO" id="GO:0005737">
    <property type="term" value="C:cytoplasm"/>
    <property type="evidence" value="ECO:0007669"/>
    <property type="project" value="UniProtKB-ARBA"/>
</dbReference>
<reference evidence="6" key="1">
    <citation type="submission" date="2021-12" db="EMBL/GenBank/DDBJ databases">
        <authorList>
            <person name="King R."/>
        </authorList>
    </citation>
    <scope>NUCLEOTIDE SEQUENCE</scope>
</reference>
<evidence type="ECO:0000313" key="7">
    <source>
        <dbReference type="Proteomes" id="UP001152759"/>
    </source>
</evidence>
<dbReference type="Pfam" id="PF06398">
    <property type="entry name" value="Pex24p"/>
    <property type="match status" value="1"/>
</dbReference>
<evidence type="ECO:0000259" key="5">
    <source>
        <dbReference type="PROSITE" id="PS51304"/>
    </source>
</evidence>
<organism evidence="6 7">
    <name type="scientific">Bemisia tabaci</name>
    <name type="common">Sweetpotato whitefly</name>
    <name type="synonym">Aleurodes tabaci</name>
    <dbReference type="NCBI Taxonomy" id="7038"/>
    <lineage>
        <taxon>Eukaryota</taxon>
        <taxon>Metazoa</taxon>
        <taxon>Ecdysozoa</taxon>
        <taxon>Arthropoda</taxon>
        <taxon>Hexapoda</taxon>
        <taxon>Insecta</taxon>
        <taxon>Pterygota</taxon>
        <taxon>Neoptera</taxon>
        <taxon>Paraneoptera</taxon>
        <taxon>Hemiptera</taxon>
        <taxon>Sternorrhyncha</taxon>
        <taxon>Aleyrodoidea</taxon>
        <taxon>Aleyrodidae</taxon>
        <taxon>Aleyrodinae</taxon>
        <taxon>Bemisia</taxon>
    </lineage>
</organism>
<dbReference type="SMART" id="SM00908">
    <property type="entry name" value="Gal-bind_lectin"/>
    <property type="match status" value="1"/>
</dbReference>
<dbReference type="PANTHER" id="PTHR23250">
    <property type="entry name" value="DYSFERLIN-RELATED"/>
    <property type="match status" value="1"/>
</dbReference>
<dbReference type="InterPro" id="IPR006614">
    <property type="entry name" value="Peroxin/Ferlin"/>
</dbReference>
<dbReference type="GO" id="GO:0098588">
    <property type="term" value="C:bounding membrane of organelle"/>
    <property type="evidence" value="ECO:0007669"/>
    <property type="project" value="UniProtKB-ARBA"/>
</dbReference>
<feature type="compositionally biased region" description="Low complexity" evidence="4">
    <location>
        <begin position="110"/>
        <end position="121"/>
    </location>
</feature>
<comment type="similarity">
    <text evidence="1">Belongs to the TECPR1 family.</text>
</comment>
<name>A0A9P0AEQ0_BEMTA</name>
<accession>A0A9P0AEQ0</accession>
<dbReference type="Pfam" id="PF19193">
    <property type="entry name" value="Tectonin"/>
    <property type="match status" value="3"/>
</dbReference>
<dbReference type="SMART" id="SM00693">
    <property type="entry name" value="DysFN"/>
    <property type="match status" value="1"/>
</dbReference>
<dbReference type="InterPro" id="IPR051513">
    <property type="entry name" value="Tectonin_beta-prop"/>
</dbReference>
<evidence type="ECO:0000256" key="4">
    <source>
        <dbReference type="SAM" id="MobiDB-lite"/>
    </source>
</evidence>
<dbReference type="SMART" id="SM00706">
    <property type="entry name" value="TECPR"/>
    <property type="match status" value="6"/>
</dbReference>
<dbReference type="SUPFAM" id="SSF49899">
    <property type="entry name" value="Concanavalin A-like lectins/glucanases"/>
    <property type="match status" value="1"/>
</dbReference>
<evidence type="ECO:0000313" key="6">
    <source>
        <dbReference type="EMBL" id="CAH0390168.1"/>
    </source>
</evidence>